<dbReference type="Proteomes" id="UP000307087">
    <property type="component" value="Unassembled WGS sequence"/>
</dbReference>
<organism evidence="1 2">
    <name type="scientific">Nocardioides caeni</name>
    <dbReference type="NCBI Taxonomy" id="574700"/>
    <lineage>
        <taxon>Bacteria</taxon>
        <taxon>Bacillati</taxon>
        <taxon>Actinomycetota</taxon>
        <taxon>Actinomycetes</taxon>
        <taxon>Propionibacteriales</taxon>
        <taxon>Nocardioidaceae</taxon>
        <taxon>Nocardioides</taxon>
    </lineage>
</organism>
<comment type="caution">
    <text evidence="1">The sequence shown here is derived from an EMBL/GenBank/DDBJ whole genome shotgun (WGS) entry which is preliminary data.</text>
</comment>
<accession>A0A4S8N4V5</accession>
<evidence type="ECO:0000313" key="2">
    <source>
        <dbReference type="Proteomes" id="UP000307087"/>
    </source>
</evidence>
<dbReference type="PANTHER" id="PTHR34389:SF2">
    <property type="entry name" value="L-RHAMNOSE MUTAROTASE"/>
    <property type="match status" value="1"/>
</dbReference>
<dbReference type="GO" id="GO:0016857">
    <property type="term" value="F:racemase and epimerase activity, acting on carbohydrates and derivatives"/>
    <property type="evidence" value="ECO:0007669"/>
    <property type="project" value="InterPro"/>
</dbReference>
<name>A0A4S8N4V5_9ACTN</name>
<dbReference type="InterPro" id="IPR008000">
    <property type="entry name" value="Rham/fucose_mutarotase"/>
</dbReference>
<dbReference type="GO" id="GO:0019301">
    <property type="term" value="P:rhamnose catabolic process"/>
    <property type="evidence" value="ECO:0007669"/>
    <property type="project" value="TreeGrafter"/>
</dbReference>
<dbReference type="InterPro" id="IPR011008">
    <property type="entry name" value="Dimeric_a/b-barrel"/>
</dbReference>
<reference evidence="1 2" key="1">
    <citation type="journal article" date="2009" name="Int. J. Syst. Evol. Microbiol.">
        <title>Nocardioides caeni sp. nov., isolated from wastewater.</title>
        <authorList>
            <person name="Yoon J.H."/>
            <person name="Kang S.J."/>
            <person name="Park S."/>
            <person name="Kim W."/>
            <person name="Oh T.K."/>
        </authorList>
    </citation>
    <scope>NUCLEOTIDE SEQUENCE [LARGE SCALE GENOMIC DNA]</scope>
    <source>
        <strain evidence="1 2">DSM 23134</strain>
    </source>
</reference>
<gene>
    <name evidence="1" type="ORF">E9934_12835</name>
</gene>
<evidence type="ECO:0000313" key="1">
    <source>
        <dbReference type="EMBL" id="THV11173.1"/>
    </source>
</evidence>
<proteinExistence type="predicted"/>
<dbReference type="Pfam" id="PF05336">
    <property type="entry name" value="rhaM"/>
    <property type="match status" value="1"/>
</dbReference>
<dbReference type="OrthoDB" id="9799608at2"/>
<protein>
    <submittedName>
        <fullName evidence="1">L-rhamnose mutarotase</fullName>
    </submittedName>
</protein>
<dbReference type="PANTHER" id="PTHR34389">
    <property type="entry name" value="L-RHAMNOSE MUTAROTASE"/>
    <property type="match status" value="1"/>
</dbReference>
<dbReference type="SUPFAM" id="SSF54909">
    <property type="entry name" value="Dimeric alpha+beta barrel"/>
    <property type="match status" value="1"/>
</dbReference>
<dbReference type="AlphaFoldDB" id="A0A4S8N4V5"/>
<dbReference type="EMBL" id="STGW01000008">
    <property type="protein sequence ID" value="THV11173.1"/>
    <property type="molecule type" value="Genomic_DNA"/>
</dbReference>
<keyword evidence="2" id="KW-1185">Reference proteome</keyword>
<dbReference type="RefSeq" id="WP_136563295.1">
    <property type="nucleotide sequence ID" value="NZ_BAABLS010000006.1"/>
</dbReference>
<sequence length="119" mass="13678">MPRYCFSLQVRPDRRDEYVERHQAVWPDMLAALEETGWQNYSLFLRDDGLLVGYVEADDLAAAQAAMDRTEVNARWQAQMAEFFTGIDGRAPDQGFTLLREVFNLDDQLSRARAESTLS</sequence>
<dbReference type="Gene3D" id="3.30.70.100">
    <property type="match status" value="1"/>
</dbReference>